<sequence length="185" mass="20814">MAYTLSNMLPLGTVAPEFTLVDPLDGKKKSLDELKSDQATVIMFICNHCPYVIHLIRDIVDTAEEYMEKGVRFVAISPNDVENYPDDSPDRMALIAKVLQFPFPYLFDETQEVAKAYDAACTPDFYIFDRKMELAYRGQYDDSRPSKDVPVTGKDFKAALDAVLAGDQPSDRQVPSGGCNIKWKK</sequence>
<gene>
    <name evidence="2" type="ORF">KUV50_08475</name>
</gene>
<accession>A0A953HTY6</accession>
<name>A0A953HTY6_9BACT</name>
<organism evidence="2 3">
    <name type="scientific">Membranihabitans marinus</name>
    <dbReference type="NCBI Taxonomy" id="1227546"/>
    <lineage>
        <taxon>Bacteria</taxon>
        <taxon>Pseudomonadati</taxon>
        <taxon>Bacteroidota</taxon>
        <taxon>Saprospiria</taxon>
        <taxon>Saprospirales</taxon>
        <taxon>Saprospiraceae</taxon>
        <taxon>Membranihabitans</taxon>
    </lineage>
</organism>
<evidence type="ECO:0000313" key="2">
    <source>
        <dbReference type="EMBL" id="MBY5958161.1"/>
    </source>
</evidence>
<dbReference type="AlphaFoldDB" id="A0A953HTY6"/>
<dbReference type="PROSITE" id="PS51352">
    <property type="entry name" value="THIOREDOXIN_2"/>
    <property type="match status" value="1"/>
</dbReference>
<dbReference type="InterPro" id="IPR047262">
    <property type="entry name" value="PRX-like1"/>
</dbReference>
<keyword evidence="3" id="KW-1185">Reference proteome</keyword>
<reference evidence="2" key="1">
    <citation type="submission" date="2021-06" db="EMBL/GenBank/DDBJ databases">
        <title>44 bacteria genomes isolated from Dapeng, Shenzhen.</title>
        <authorList>
            <person name="Zheng W."/>
            <person name="Yu S."/>
            <person name="Huang Y."/>
        </authorList>
    </citation>
    <scope>NUCLEOTIDE SEQUENCE</scope>
    <source>
        <strain evidence="2">DP5N28-2</strain>
    </source>
</reference>
<proteinExistence type="predicted"/>
<dbReference type="GO" id="GO:0016209">
    <property type="term" value="F:antioxidant activity"/>
    <property type="evidence" value="ECO:0007669"/>
    <property type="project" value="InterPro"/>
</dbReference>
<comment type="caution">
    <text evidence="2">The sequence shown here is derived from an EMBL/GenBank/DDBJ whole genome shotgun (WGS) entry which is preliminary data.</text>
</comment>
<dbReference type="Pfam" id="PF00578">
    <property type="entry name" value="AhpC-TSA"/>
    <property type="match status" value="1"/>
</dbReference>
<protein>
    <submittedName>
        <fullName evidence="2">Thioredoxin family protein</fullName>
    </submittedName>
</protein>
<dbReference type="CDD" id="cd02969">
    <property type="entry name" value="PRX_like1"/>
    <property type="match status" value="1"/>
</dbReference>
<dbReference type="PANTHER" id="PTHR43640:SF1">
    <property type="entry name" value="THIOREDOXIN-DEPENDENT PEROXIREDOXIN"/>
    <property type="match status" value="1"/>
</dbReference>
<evidence type="ECO:0000259" key="1">
    <source>
        <dbReference type="PROSITE" id="PS51352"/>
    </source>
</evidence>
<dbReference type="InterPro" id="IPR000866">
    <property type="entry name" value="AhpC/TSA"/>
</dbReference>
<dbReference type="RefSeq" id="WP_222579692.1">
    <property type="nucleotide sequence ID" value="NZ_JAHVHU010000007.1"/>
</dbReference>
<dbReference type="SUPFAM" id="SSF52833">
    <property type="entry name" value="Thioredoxin-like"/>
    <property type="match status" value="1"/>
</dbReference>
<feature type="domain" description="Thioredoxin" evidence="1">
    <location>
        <begin position="9"/>
        <end position="165"/>
    </location>
</feature>
<dbReference type="GO" id="GO:0016491">
    <property type="term" value="F:oxidoreductase activity"/>
    <property type="evidence" value="ECO:0007669"/>
    <property type="project" value="InterPro"/>
</dbReference>
<evidence type="ECO:0000313" key="3">
    <source>
        <dbReference type="Proteomes" id="UP000753961"/>
    </source>
</evidence>
<dbReference type="Proteomes" id="UP000753961">
    <property type="component" value="Unassembled WGS sequence"/>
</dbReference>
<dbReference type="EMBL" id="JAHVHU010000007">
    <property type="protein sequence ID" value="MBY5958161.1"/>
    <property type="molecule type" value="Genomic_DNA"/>
</dbReference>
<dbReference type="InterPro" id="IPR013766">
    <property type="entry name" value="Thioredoxin_domain"/>
</dbReference>
<dbReference type="Gene3D" id="3.40.30.10">
    <property type="entry name" value="Glutaredoxin"/>
    <property type="match status" value="1"/>
</dbReference>
<dbReference type="InterPro" id="IPR036249">
    <property type="entry name" value="Thioredoxin-like_sf"/>
</dbReference>
<dbReference type="PANTHER" id="PTHR43640">
    <property type="entry name" value="OS07G0260300 PROTEIN"/>
    <property type="match status" value="1"/>
</dbReference>